<protein>
    <submittedName>
        <fullName evidence="1">Uncharacterized protein</fullName>
    </submittedName>
</protein>
<dbReference type="EMBL" id="AZBU02000002">
    <property type="protein sequence ID" value="TKR94161.1"/>
    <property type="molecule type" value="Genomic_DNA"/>
</dbReference>
<dbReference type="Proteomes" id="UP000298663">
    <property type="component" value="Unassembled WGS sequence"/>
</dbReference>
<organism evidence="1 2">
    <name type="scientific">Steinernema carpocapsae</name>
    <name type="common">Entomopathogenic nematode</name>
    <dbReference type="NCBI Taxonomy" id="34508"/>
    <lineage>
        <taxon>Eukaryota</taxon>
        <taxon>Metazoa</taxon>
        <taxon>Ecdysozoa</taxon>
        <taxon>Nematoda</taxon>
        <taxon>Chromadorea</taxon>
        <taxon>Rhabditida</taxon>
        <taxon>Tylenchina</taxon>
        <taxon>Panagrolaimomorpha</taxon>
        <taxon>Strongyloidoidea</taxon>
        <taxon>Steinernematidae</taxon>
        <taxon>Steinernema</taxon>
    </lineage>
</organism>
<accession>A0A4U5PD54</accession>
<comment type="caution">
    <text evidence="1">The sequence shown here is derived from an EMBL/GenBank/DDBJ whole genome shotgun (WGS) entry which is preliminary data.</text>
</comment>
<evidence type="ECO:0000313" key="1">
    <source>
        <dbReference type="EMBL" id="TKR94161.1"/>
    </source>
</evidence>
<keyword evidence="2" id="KW-1185">Reference proteome</keyword>
<proteinExistence type="predicted"/>
<evidence type="ECO:0000313" key="2">
    <source>
        <dbReference type="Proteomes" id="UP000298663"/>
    </source>
</evidence>
<name>A0A4U5PD54_STECR</name>
<dbReference type="AlphaFoldDB" id="A0A4U5PD54"/>
<sequence>MHYERACDGSSTRWVRKIRFVLQKRLLQRPSSVEEDLEGGEALKSKLDHRGFSLLGCFCQDHIGIFSNCWPQEFGRRFCFAILRNPPTKGLFFNYKQIHIVYSTHSEKTLIKLN</sequence>
<reference evidence="1 2" key="1">
    <citation type="journal article" date="2015" name="Genome Biol.">
        <title>Comparative genomics of Steinernema reveals deeply conserved gene regulatory networks.</title>
        <authorList>
            <person name="Dillman A.R."/>
            <person name="Macchietto M."/>
            <person name="Porter C.F."/>
            <person name="Rogers A."/>
            <person name="Williams B."/>
            <person name="Antoshechkin I."/>
            <person name="Lee M.M."/>
            <person name="Goodwin Z."/>
            <person name="Lu X."/>
            <person name="Lewis E.E."/>
            <person name="Goodrich-Blair H."/>
            <person name="Stock S.P."/>
            <person name="Adams B.J."/>
            <person name="Sternberg P.W."/>
            <person name="Mortazavi A."/>
        </authorList>
    </citation>
    <scope>NUCLEOTIDE SEQUENCE [LARGE SCALE GENOMIC DNA]</scope>
    <source>
        <strain evidence="1 2">ALL</strain>
    </source>
</reference>
<gene>
    <name evidence="1" type="ORF">L596_008485</name>
</gene>
<reference evidence="1 2" key="2">
    <citation type="journal article" date="2019" name="G3 (Bethesda)">
        <title>Hybrid Assembly of the Genome of the Entomopathogenic Nematode Steinernema carpocapsae Identifies the X-Chromosome.</title>
        <authorList>
            <person name="Serra L."/>
            <person name="Macchietto M."/>
            <person name="Macias-Munoz A."/>
            <person name="McGill C.J."/>
            <person name="Rodriguez I.M."/>
            <person name="Rodriguez B."/>
            <person name="Murad R."/>
            <person name="Mortazavi A."/>
        </authorList>
    </citation>
    <scope>NUCLEOTIDE SEQUENCE [LARGE SCALE GENOMIC DNA]</scope>
    <source>
        <strain evidence="1 2">ALL</strain>
    </source>
</reference>